<keyword evidence="7" id="KW-0732">Signal</keyword>
<comment type="cofactor">
    <cofactor evidence="2">
        <name>pyridoxal 5'-phosphate</name>
        <dbReference type="ChEBI" id="CHEBI:597326"/>
    </cofactor>
</comment>
<dbReference type="InterPro" id="IPR023214">
    <property type="entry name" value="HAD_sf"/>
</dbReference>
<dbReference type="InterPro" id="IPR023346">
    <property type="entry name" value="Lysozyme-like_dom_sf"/>
</dbReference>
<keyword evidence="9" id="KW-0663">Pyridoxal phosphate</keyword>
<dbReference type="FunFam" id="3.40.50.1100:FF:000005">
    <property type="entry name" value="Threonine dehydratase catabolic"/>
    <property type="match status" value="1"/>
</dbReference>
<evidence type="ECO:0000259" key="13">
    <source>
        <dbReference type="Pfam" id="PF01464"/>
    </source>
</evidence>
<dbReference type="Proteomes" id="UP000601435">
    <property type="component" value="Unassembled WGS sequence"/>
</dbReference>
<dbReference type="InterPro" id="IPR036052">
    <property type="entry name" value="TrpB-like_PALP_sf"/>
</dbReference>
<dbReference type="InterPro" id="IPR008939">
    <property type="entry name" value="Lytic_TGlycosylase_superhlx_U"/>
</dbReference>
<dbReference type="GO" id="GO:0030378">
    <property type="term" value="F:serine racemase activity"/>
    <property type="evidence" value="ECO:0007669"/>
    <property type="project" value="TreeGrafter"/>
</dbReference>
<dbReference type="Gene3D" id="3.40.50.1100">
    <property type="match status" value="2"/>
</dbReference>
<feature type="domain" description="AB hydrolase-1" evidence="12">
    <location>
        <begin position="699"/>
        <end position="934"/>
    </location>
</feature>
<dbReference type="SUPFAM" id="SSF56784">
    <property type="entry name" value="HAD-like"/>
    <property type="match status" value="1"/>
</dbReference>
<dbReference type="EMBL" id="CAJNJA010027513">
    <property type="protein sequence ID" value="CAE7577489.1"/>
    <property type="molecule type" value="Genomic_DNA"/>
</dbReference>
<dbReference type="NCBIfam" id="TIGR01428">
    <property type="entry name" value="HAD_type_II"/>
    <property type="match status" value="1"/>
</dbReference>
<dbReference type="GO" id="GO:0005524">
    <property type="term" value="F:ATP binding"/>
    <property type="evidence" value="ECO:0007669"/>
    <property type="project" value="TreeGrafter"/>
</dbReference>
<dbReference type="InterPro" id="IPR006328">
    <property type="entry name" value="2-HAD"/>
</dbReference>
<accession>A0A812UHI4</accession>
<dbReference type="InterPro" id="IPR029058">
    <property type="entry name" value="AB_hydrolase_fold"/>
</dbReference>
<comment type="similarity">
    <text evidence="5">Belongs to the HAD-like hydrolase superfamily. S-2-haloalkanoic acid dehalogenase family.</text>
</comment>
<feature type="domain" description="Transglycosylase SLT" evidence="13">
    <location>
        <begin position="300"/>
        <end position="399"/>
    </location>
</feature>
<dbReference type="AlphaFoldDB" id="A0A812UHI4"/>
<dbReference type="SUPFAM" id="SSF53686">
    <property type="entry name" value="Tryptophan synthase beta subunit-like PLP-dependent enzymes"/>
    <property type="match status" value="1"/>
</dbReference>
<evidence type="ECO:0000256" key="2">
    <source>
        <dbReference type="ARBA" id="ARBA00001933"/>
    </source>
</evidence>
<dbReference type="Gene3D" id="1.25.20.10">
    <property type="entry name" value="Bacterial muramidases"/>
    <property type="match status" value="1"/>
</dbReference>
<dbReference type="SFLD" id="SFLDG01129">
    <property type="entry name" value="C1.5:_HAD__Beta-PGM__Phosphata"/>
    <property type="match status" value="1"/>
</dbReference>
<dbReference type="CDD" id="cd13401">
    <property type="entry name" value="Slt70-like"/>
    <property type="match status" value="1"/>
</dbReference>
<organism evidence="14 15">
    <name type="scientific">Symbiodinium necroappetens</name>
    <dbReference type="NCBI Taxonomy" id="1628268"/>
    <lineage>
        <taxon>Eukaryota</taxon>
        <taxon>Sar</taxon>
        <taxon>Alveolata</taxon>
        <taxon>Dinophyceae</taxon>
        <taxon>Suessiales</taxon>
        <taxon>Symbiodiniaceae</taxon>
        <taxon>Symbiodinium</taxon>
    </lineage>
</organism>
<dbReference type="Gene3D" id="1.10.530.10">
    <property type="match status" value="1"/>
</dbReference>
<reference evidence="14" key="1">
    <citation type="submission" date="2021-02" db="EMBL/GenBank/DDBJ databases">
        <authorList>
            <person name="Dougan E. K."/>
            <person name="Rhodes N."/>
            <person name="Thang M."/>
            <person name="Chan C."/>
        </authorList>
    </citation>
    <scope>NUCLEOTIDE SEQUENCE</scope>
</reference>
<dbReference type="PROSITE" id="PS00165">
    <property type="entry name" value="DEHYDRATASE_SER_THR"/>
    <property type="match status" value="1"/>
</dbReference>
<dbReference type="GO" id="GO:0000287">
    <property type="term" value="F:magnesium ion binding"/>
    <property type="evidence" value="ECO:0007669"/>
    <property type="project" value="TreeGrafter"/>
</dbReference>
<evidence type="ECO:0000256" key="8">
    <source>
        <dbReference type="ARBA" id="ARBA00022842"/>
    </source>
</evidence>
<keyword evidence="10" id="KW-0456">Lyase</keyword>
<dbReference type="SFLD" id="SFLDS00003">
    <property type="entry name" value="Haloacid_Dehalogenase"/>
    <property type="match status" value="1"/>
</dbReference>
<dbReference type="Pfam" id="PF00702">
    <property type="entry name" value="Hydrolase"/>
    <property type="match status" value="1"/>
</dbReference>
<name>A0A812UHI4_9DINO</name>
<protein>
    <submittedName>
        <fullName evidence="14">Thadh protein</fullName>
    </submittedName>
</protein>
<dbReference type="Gene3D" id="3.40.50.1000">
    <property type="entry name" value="HAD superfamily/HAD-like"/>
    <property type="match status" value="1"/>
</dbReference>
<dbReference type="InterPro" id="IPR023198">
    <property type="entry name" value="PGP-like_dom2"/>
</dbReference>
<dbReference type="SUPFAM" id="SSF53474">
    <property type="entry name" value="alpha/beta-Hydrolases"/>
    <property type="match status" value="1"/>
</dbReference>
<dbReference type="PANTHER" id="PTHR43050">
    <property type="entry name" value="SERINE / THREONINE RACEMASE FAMILY MEMBER"/>
    <property type="match status" value="1"/>
</dbReference>
<keyword evidence="15" id="KW-1185">Reference proteome</keyword>
<dbReference type="Gene3D" id="1.10.150.240">
    <property type="entry name" value="Putative phosphatase, domain 2"/>
    <property type="match status" value="1"/>
</dbReference>
<comment type="cofactor">
    <cofactor evidence="1">
        <name>Ca(2+)</name>
        <dbReference type="ChEBI" id="CHEBI:29108"/>
    </cofactor>
</comment>
<dbReference type="GO" id="GO:0019120">
    <property type="term" value="F:hydrolase activity, acting on acid halide bonds, in C-halide compounds"/>
    <property type="evidence" value="ECO:0007669"/>
    <property type="project" value="InterPro"/>
</dbReference>
<sequence length="1279" mass="139148">ARRLGPGFAELATARLKLAKREPGVDAAIERVPQRLRDDEGLVFERARWRMRADRFRDALELVDPVPVTVEHPEQWWDLRAWMARRALRLGEVSLAYRLAADSGLSAGVAFAEAEFLAGWVALDWLRDPALALPHFERLHAGVSSPISLARGAYWAGEAEARAGRSAAAAAWWRRAAVHGETFYGQMAIARLGGAPAVVGNPPARIPDSRRAAFRELELVRVIEQLAALERHDLVFQFFAALRQRARDEVDWRLIGDLATRLERPDQRVWTAKLARRDGHVLADHLFPLLDGLELGPAGEAALVLGLMRQESSFWTRAVSRVGARGLMQLMPATAKQTAGELGLDYSLSRLTDDPAYNVTLGRVFLIDMVARYDGYLPLALAAYNAGPSRVDQWLVEYGDPRDPGVEEIAWIETIPFSETRNYVQRVLEATYVYRQKLGLPPESLPALFTLARGPGTGAAMAAFAGIEACVFDAYGTLFDVHSAAAGEAAALGEKRQPLSQLWRQKQLEYTWLRSLMGAHADFWQVTREALDFALAANEIADAALAERLMQLYLRLDAYPDVRPALARLRAAGCQTALLSNGAPKMLDAAIAHAGIADLLDATLSIEEVGVYKPDARVYRLALDRLDLSDPPRVAFVSTNGWDARGAAHFGFQVAWMNRFGQQLDRLPGEPKAVIAGLDDGLALYYRDYPGPASGAATPLLCLGGLSRNSKDFADLAARLSARRRVVCPDYRGRGRSAYARDWRTYHPVQYLDDLRHLLVVARLPRFVAIGTSLGGLLSMGLAASVPGALAGAVLNDIGPEFEGGSLDKIFAYVGRDTPQPDLDAATRFLKEVFGQEIGFRDEETWRRFAEASFRPGADGRLHVDWDTQIVKPLKRTAGELPDLWRLFAGLARRPVLAIRGEASPVLSAATLARMERAHPGLASVTVAGLGHAPSLAEPEAVEAIDDFLARVAIAFADIEAARARLAGLAVVTPLLEAPELSELLGYRVLLKCEVLQRTGSFKFRGAYNCLASLTPAQRARGIVAYSSGNHAQGAAAAARLFGAPAVIVMPSDAPRNKIERTRGYGAEVLLYDRERERREEVADELVRTRGLTLVPSYDNPFVMAGQGTCGLEIAEQAAALGAQVDRMLVCCGGGGLTSGIAVALEARSPQTRLYTVEPELFDDTARSLESGTRQANPRQAGSICDALLTPTPGELTFPILQRRLSGALRVSDAEVERAVAYAFRRLKLVVEPGGAVCLAALLAGKLEIGREETVCLTLSGGNVDPTTLTTALERVPPE</sequence>
<evidence type="ECO:0000256" key="5">
    <source>
        <dbReference type="ARBA" id="ARBA00008106"/>
    </source>
</evidence>
<dbReference type="InterPro" id="IPR001926">
    <property type="entry name" value="TrpB-like_PALP"/>
</dbReference>
<dbReference type="Pfam" id="PF01464">
    <property type="entry name" value="SLT"/>
    <property type="match status" value="1"/>
</dbReference>
<dbReference type="Pfam" id="PF00561">
    <property type="entry name" value="Abhydrolase_1"/>
    <property type="match status" value="1"/>
</dbReference>
<evidence type="ECO:0000313" key="14">
    <source>
        <dbReference type="EMBL" id="CAE7577489.1"/>
    </source>
</evidence>
<comment type="cofactor">
    <cofactor evidence="4">
        <name>Mg(2+)</name>
        <dbReference type="ChEBI" id="CHEBI:18420"/>
    </cofactor>
</comment>
<dbReference type="GO" id="GO:0070179">
    <property type="term" value="P:D-serine biosynthetic process"/>
    <property type="evidence" value="ECO:0007669"/>
    <property type="project" value="TreeGrafter"/>
</dbReference>
<evidence type="ECO:0000313" key="15">
    <source>
        <dbReference type="Proteomes" id="UP000601435"/>
    </source>
</evidence>
<feature type="non-terminal residue" evidence="14">
    <location>
        <position position="1"/>
    </location>
</feature>
<dbReference type="GO" id="GO:0003941">
    <property type="term" value="F:L-serine ammonia-lyase activity"/>
    <property type="evidence" value="ECO:0007669"/>
    <property type="project" value="TreeGrafter"/>
</dbReference>
<dbReference type="SFLD" id="SFLDG01135">
    <property type="entry name" value="C1.5.6:_HAD__Beta-PGM__Phospha"/>
    <property type="match status" value="1"/>
</dbReference>
<evidence type="ECO:0000256" key="3">
    <source>
        <dbReference type="ARBA" id="ARBA00001936"/>
    </source>
</evidence>
<evidence type="ECO:0000259" key="11">
    <source>
        <dbReference type="Pfam" id="PF00291"/>
    </source>
</evidence>
<dbReference type="CDD" id="cd02588">
    <property type="entry name" value="HAD_L2-DEX"/>
    <property type="match status" value="1"/>
</dbReference>
<dbReference type="InterPro" id="IPR036412">
    <property type="entry name" value="HAD-like_sf"/>
</dbReference>
<dbReference type="GO" id="GO:0018114">
    <property type="term" value="F:threonine racemase activity"/>
    <property type="evidence" value="ECO:0007669"/>
    <property type="project" value="TreeGrafter"/>
</dbReference>
<dbReference type="OrthoDB" id="4418812at2759"/>
<dbReference type="InterPro" id="IPR000634">
    <property type="entry name" value="Ser/Thr_deHydtase_PyrdxlP-BS"/>
</dbReference>
<comment type="cofactor">
    <cofactor evidence="3">
        <name>Mn(2+)</name>
        <dbReference type="ChEBI" id="CHEBI:29035"/>
    </cofactor>
</comment>
<dbReference type="GO" id="GO:0004553">
    <property type="term" value="F:hydrolase activity, hydrolyzing O-glycosyl compounds"/>
    <property type="evidence" value="ECO:0007669"/>
    <property type="project" value="InterPro"/>
</dbReference>
<evidence type="ECO:0000256" key="9">
    <source>
        <dbReference type="ARBA" id="ARBA00022898"/>
    </source>
</evidence>
<gene>
    <name evidence="14" type="primary">thadh</name>
    <name evidence="14" type="ORF">SNEC2469_LOCUS16834</name>
</gene>
<dbReference type="CDD" id="cd01562">
    <property type="entry name" value="Thr-dehyd"/>
    <property type="match status" value="1"/>
</dbReference>
<dbReference type="PANTHER" id="PTHR43050:SF1">
    <property type="entry name" value="SERINE RACEMASE"/>
    <property type="match status" value="1"/>
</dbReference>
<comment type="similarity">
    <text evidence="6">Belongs to the serine/threonine dehydratase family.</text>
</comment>
<dbReference type="SUPFAM" id="SSF53955">
    <property type="entry name" value="Lysozyme-like"/>
    <property type="match status" value="1"/>
</dbReference>
<dbReference type="SUPFAM" id="SSF48435">
    <property type="entry name" value="Bacterial muramidases"/>
    <property type="match status" value="1"/>
</dbReference>
<proteinExistence type="inferred from homology"/>
<keyword evidence="8" id="KW-0460">Magnesium</keyword>
<evidence type="ECO:0000256" key="1">
    <source>
        <dbReference type="ARBA" id="ARBA00001913"/>
    </source>
</evidence>
<dbReference type="Pfam" id="PF00291">
    <property type="entry name" value="PALP"/>
    <property type="match status" value="1"/>
</dbReference>
<comment type="caution">
    <text evidence="14">The sequence shown here is derived from an EMBL/GenBank/DDBJ whole genome shotgun (WGS) entry which is preliminary data.</text>
</comment>
<dbReference type="Gene3D" id="3.40.50.1820">
    <property type="entry name" value="alpha/beta hydrolase"/>
    <property type="match status" value="1"/>
</dbReference>
<evidence type="ECO:0000256" key="7">
    <source>
        <dbReference type="ARBA" id="ARBA00022729"/>
    </source>
</evidence>
<dbReference type="PRINTS" id="PR00413">
    <property type="entry name" value="HADHALOGNASE"/>
</dbReference>
<dbReference type="GO" id="GO:0030170">
    <property type="term" value="F:pyridoxal phosphate binding"/>
    <property type="evidence" value="ECO:0007669"/>
    <property type="project" value="InterPro"/>
</dbReference>
<evidence type="ECO:0000256" key="10">
    <source>
        <dbReference type="ARBA" id="ARBA00023239"/>
    </source>
</evidence>
<evidence type="ECO:0000259" key="12">
    <source>
        <dbReference type="Pfam" id="PF00561"/>
    </source>
</evidence>
<dbReference type="InterPro" id="IPR006439">
    <property type="entry name" value="HAD-SF_hydro_IA"/>
</dbReference>
<dbReference type="SFLD" id="SFLDF00045">
    <property type="entry name" value="2-haloacid_dehalogenase"/>
    <property type="match status" value="1"/>
</dbReference>
<evidence type="ECO:0000256" key="6">
    <source>
        <dbReference type="ARBA" id="ARBA00010869"/>
    </source>
</evidence>
<dbReference type="NCBIfam" id="TIGR01493">
    <property type="entry name" value="HAD-SF-IA-v2"/>
    <property type="match status" value="1"/>
</dbReference>
<dbReference type="InterPro" id="IPR000073">
    <property type="entry name" value="AB_hydrolase_1"/>
</dbReference>
<evidence type="ECO:0000256" key="4">
    <source>
        <dbReference type="ARBA" id="ARBA00001946"/>
    </source>
</evidence>
<feature type="domain" description="Tryptophan synthase beta chain-like PALP" evidence="11">
    <location>
        <begin position="972"/>
        <end position="1261"/>
    </location>
</feature>
<dbReference type="InterPro" id="IPR008258">
    <property type="entry name" value="Transglycosylase_SLT_dom_1"/>
</dbReference>